<reference evidence="2" key="1">
    <citation type="submission" date="2012-11" db="EMBL/GenBank/DDBJ databases">
        <title>Dependencies among metagenomic species, viruses, plasmids and units of genetic variation.</title>
        <authorList>
            <person name="Nielsen H.B."/>
            <person name="Almeida M."/>
            <person name="Juncker A.S."/>
            <person name="Rasmussen S."/>
            <person name="Li J."/>
            <person name="Sunagawa S."/>
            <person name="Plichta D."/>
            <person name="Gautier L."/>
            <person name="Le Chatelier E."/>
            <person name="Peletier E."/>
            <person name="Bonde I."/>
            <person name="Nielsen T."/>
            <person name="Manichanh C."/>
            <person name="Arumugam M."/>
            <person name="Batto J."/>
            <person name="Santos M.B.Q.D."/>
            <person name="Blom N."/>
            <person name="Borruel N."/>
            <person name="Burgdorf K.S."/>
            <person name="Boumezbeur F."/>
            <person name="Casellas F."/>
            <person name="Dore J."/>
            <person name="Guarner F."/>
            <person name="Hansen T."/>
            <person name="Hildebrand F."/>
            <person name="Kaas R.S."/>
            <person name="Kennedy S."/>
            <person name="Kristiansen K."/>
            <person name="Kultima J.R."/>
            <person name="Leonard P."/>
            <person name="Levenez F."/>
            <person name="Lund O."/>
            <person name="Moumen B."/>
            <person name="Le Paslier D."/>
            <person name="Pons N."/>
            <person name="Pedersen O."/>
            <person name="Prifti E."/>
            <person name="Qin J."/>
            <person name="Raes J."/>
            <person name="Tap J."/>
            <person name="Tims S."/>
            <person name="Ussery D.W."/>
            <person name="Yamada T."/>
            <person name="MetaHit consortium"/>
            <person name="Renault P."/>
            <person name="Sicheritz-Ponten T."/>
            <person name="Bork P."/>
            <person name="Wang J."/>
            <person name="Brunak S."/>
            <person name="Ehrlich S.D."/>
        </authorList>
    </citation>
    <scope>NUCLEOTIDE SEQUENCE [LARGE SCALE GENOMIC DNA]</scope>
</reference>
<evidence type="ECO:0000259" key="1">
    <source>
        <dbReference type="PROSITE" id="PS50943"/>
    </source>
</evidence>
<accession>R6I666</accession>
<dbReference type="STRING" id="1262914.BN533_00808"/>
<organism evidence="2">
    <name type="scientific">Phascolarctobacterium faecium</name>
    <dbReference type="NCBI Taxonomy" id="33025"/>
    <lineage>
        <taxon>Bacteria</taxon>
        <taxon>Bacillati</taxon>
        <taxon>Bacillota</taxon>
        <taxon>Negativicutes</taxon>
        <taxon>Acidaminococcales</taxon>
        <taxon>Acidaminococcaceae</taxon>
        <taxon>Phascolarctobacterium</taxon>
    </lineage>
</organism>
<dbReference type="Gene3D" id="1.10.260.40">
    <property type="entry name" value="lambda repressor-like DNA-binding domains"/>
    <property type="match status" value="1"/>
</dbReference>
<dbReference type="Pfam" id="PF05339">
    <property type="entry name" value="DUF739"/>
    <property type="match status" value="1"/>
</dbReference>
<dbReference type="PROSITE" id="PS50943">
    <property type="entry name" value="HTH_CROC1"/>
    <property type="match status" value="1"/>
</dbReference>
<dbReference type="HOGENOM" id="CLU_066192_46_5_9"/>
<proteinExistence type="predicted"/>
<dbReference type="InterPro" id="IPR008003">
    <property type="entry name" value="DUF739"/>
</dbReference>
<dbReference type="eggNOG" id="COG3655">
    <property type="taxonomic scope" value="Bacteria"/>
</dbReference>
<protein>
    <submittedName>
        <fullName evidence="2">Putative cro repressor</fullName>
    </submittedName>
</protein>
<gene>
    <name evidence="2" type="ORF">BN533_00808</name>
</gene>
<dbReference type="CDD" id="cd00093">
    <property type="entry name" value="HTH_XRE"/>
    <property type="match status" value="1"/>
</dbReference>
<dbReference type="InterPro" id="IPR010982">
    <property type="entry name" value="Lambda_DNA-bd_dom_sf"/>
</dbReference>
<dbReference type="SMART" id="SM00530">
    <property type="entry name" value="HTH_XRE"/>
    <property type="match status" value="1"/>
</dbReference>
<name>R6I666_9FIRM</name>
<dbReference type="RefSeq" id="WP_021717710.1">
    <property type="nucleotide sequence ID" value="NZ_FR885222.1"/>
</dbReference>
<dbReference type="GO" id="GO:0003677">
    <property type="term" value="F:DNA binding"/>
    <property type="evidence" value="ECO:0007669"/>
    <property type="project" value="InterPro"/>
</dbReference>
<dbReference type="EMBL" id="CBDS010000052">
    <property type="protein sequence ID" value="CDB45683.1"/>
    <property type="molecule type" value="Genomic_DNA"/>
</dbReference>
<feature type="domain" description="HTH cro/C1-type" evidence="1">
    <location>
        <begin position="16"/>
        <end position="65"/>
    </location>
</feature>
<evidence type="ECO:0000313" key="2">
    <source>
        <dbReference type="EMBL" id="CDB45683.1"/>
    </source>
</evidence>
<comment type="caution">
    <text evidence="2">The sequence shown here is derived from an EMBL/GenBank/DDBJ whole genome shotgun (WGS) entry which is preliminary data.</text>
</comment>
<sequence length="77" mass="8858">MCNIKYDYSKLLGRMKEKGITQANLASYIGVSETTVNLSLGNKRAFKQDEIRNLCKVLDIPISELDIYFFSYQTLEN</sequence>
<dbReference type="InterPro" id="IPR001387">
    <property type="entry name" value="Cro/C1-type_HTH"/>
</dbReference>
<dbReference type="SUPFAM" id="SSF47413">
    <property type="entry name" value="lambda repressor-like DNA-binding domains"/>
    <property type="match status" value="1"/>
</dbReference>
<dbReference type="AlphaFoldDB" id="R6I666"/>